<sequence>MARPGSTAVEAVRTWVNQVVLHHGLCPWAQLAQQADVITYLSCEATTPSAVGSVVRSEAMRLVRRRVPWATSLVVCPRVLSWRDDFHAFDAWVATSNHLDDLEELVSLVAFHPRFARWHTLASSVTPGAQVRSHYEEMDGEKSKKALPAIVESMDPKKVGVRRIGLRFLDDGVLQWVPADWLTPAWKTAELLVDNQMHQAPFPTVHLIRRKDLATVKSSRGGYEVVASLQARNSQYLQKLRSDDCMTEKAVSRSEQKKPFKYVVSCIIMQRNGAGLHTATSCFWDAGNDGVYTYVWPREKSKDVVNKSMYCGTAIPVALLPRPAL</sequence>
<dbReference type="Pfam" id="PF07209">
    <property type="entry name" value="DUF1415"/>
    <property type="match status" value="1"/>
</dbReference>
<dbReference type="PANTHER" id="PTHR21255">
    <property type="entry name" value="T-COMPLEX-ASSOCIATED-TESTIS-EXPRESSED 1/ DYNEIN LIGHT CHAIN"/>
    <property type="match status" value="1"/>
</dbReference>
<dbReference type="OrthoDB" id="415876at2759"/>
<dbReference type="GO" id="GO:0005737">
    <property type="term" value="C:cytoplasm"/>
    <property type="evidence" value="ECO:0007669"/>
    <property type="project" value="TreeGrafter"/>
</dbReference>
<gene>
    <name evidence="1" type="primary">Dynlt1</name>
    <name evidence="1" type="ORF">AK812_SmicGene12116</name>
</gene>
<dbReference type="InterPro" id="IPR005334">
    <property type="entry name" value="Tctex-1-like"/>
</dbReference>
<protein>
    <submittedName>
        <fullName evidence="1">Dynein light chain Tctex-type 1</fullName>
    </submittedName>
</protein>
<reference evidence="1 2" key="1">
    <citation type="submission" date="2016-02" db="EMBL/GenBank/DDBJ databases">
        <title>Genome analysis of coral dinoflagellate symbionts highlights evolutionary adaptations to a symbiotic lifestyle.</title>
        <authorList>
            <person name="Aranda M."/>
            <person name="Li Y."/>
            <person name="Liew Y.J."/>
            <person name="Baumgarten S."/>
            <person name="Simakov O."/>
            <person name="Wilson M."/>
            <person name="Piel J."/>
            <person name="Ashoor H."/>
            <person name="Bougouffa S."/>
            <person name="Bajic V.B."/>
            <person name="Ryu T."/>
            <person name="Ravasi T."/>
            <person name="Bayer T."/>
            <person name="Micklem G."/>
            <person name="Kim H."/>
            <person name="Bhak J."/>
            <person name="Lajeunesse T.C."/>
            <person name="Voolstra C.R."/>
        </authorList>
    </citation>
    <scope>NUCLEOTIDE SEQUENCE [LARGE SCALE GENOMIC DNA]</scope>
    <source>
        <strain evidence="1 2">CCMP2467</strain>
    </source>
</reference>
<evidence type="ECO:0000313" key="1">
    <source>
        <dbReference type="EMBL" id="OLQ04747.1"/>
    </source>
</evidence>
<dbReference type="EMBL" id="LSRX01000201">
    <property type="protein sequence ID" value="OLQ04747.1"/>
    <property type="molecule type" value="Genomic_DNA"/>
</dbReference>
<evidence type="ECO:0000313" key="2">
    <source>
        <dbReference type="Proteomes" id="UP000186817"/>
    </source>
</evidence>
<accession>A0A1Q9EBG4</accession>
<name>A0A1Q9EBG4_SYMMI</name>
<dbReference type="GO" id="GO:0005868">
    <property type="term" value="C:cytoplasmic dynein complex"/>
    <property type="evidence" value="ECO:0007669"/>
    <property type="project" value="TreeGrafter"/>
</dbReference>
<dbReference type="InterPro" id="IPR009858">
    <property type="entry name" value="DUF1415"/>
</dbReference>
<dbReference type="OMA" id="RFARWHT"/>
<dbReference type="AlphaFoldDB" id="A0A1Q9EBG4"/>
<dbReference type="GO" id="GO:0007018">
    <property type="term" value="P:microtubule-based movement"/>
    <property type="evidence" value="ECO:0007669"/>
    <property type="project" value="TreeGrafter"/>
</dbReference>
<proteinExistence type="predicted"/>
<organism evidence="1 2">
    <name type="scientific">Symbiodinium microadriaticum</name>
    <name type="common">Dinoflagellate</name>
    <name type="synonym">Zooxanthella microadriatica</name>
    <dbReference type="NCBI Taxonomy" id="2951"/>
    <lineage>
        <taxon>Eukaryota</taxon>
        <taxon>Sar</taxon>
        <taxon>Alveolata</taxon>
        <taxon>Dinophyceae</taxon>
        <taxon>Suessiales</taxon>
        <taxon>Symbiodiniaceae</taxon>
        <taxon>Symbiodinium</taxon>
    </lineage>
</organism>
<dbReference type="GO" id="GO:0045505">
    <property type="term" value="F:dynein intermediate chain binding"/>
    <property type="evidence" value="ECO:0007669"/>
    <property type="project" value="TreeGrafter"/>
</dbReference>
<dbReference type="Pfam" id="PF03645">
    <property type="entry name" value="Tctex-1"/>
    <property type="match status" value="1"/>
</dbReference>
<comment type="caution">
    <text evidence="1">The sequence shown here is derived from an EMBL/GenBank/DDBJ whole genome shotgun (WGS) entry which is preliminary data.</text>
</comment>
<dbReference type="CDD" id="cd21455">
    <property type="entry name" value="DLC-like_DYNLT1_DYNLT3"/>
    <property type="match status" value="1"/>
</dbReference>
<keyword evidence="2" id="KW-1185">Reference proteome</keyword>
<dbReference type="PANTHER" id="PTHR21255:SF4">
    <property type="entry name" value="DYNEIN LIGHT CHAIN TCTEX-TYPE"/>
    <property type="match status" value="1"/>
</dbReference>
<dbReference type="InterPro" id="IPR038586">
    <property type="entry name" value="Tctex-1-like_sf"/>
</dbReference>
<dbReference type="Gene3D" id="3.30.1140.40">
    <property type="entry name" value="Tctex-1"/>
    <property type="match status" value="1"/>
</dbReference>
<dbReference type="Proteomes" id="UP000186817">
    <property type="component" value="Unassembled WGS sequence"/>
</dbReference>